<comment type="caution">
    <text evidence="1">The sequence shown here is derived from an EMBL/GenBank/DDBJ whole genome shotgun (WGS) entry which is preliminary data.</text>
</comment>
<name>A0AC61QM21_9BACT</name>
<dbReference type="EMBL" id="SRZC01000030">
    <property type="protein sequence ID" value="TGX80120.1"/>
    <property type="molecule type" value="Genomic_DNA"/>
</dbReference>
<dbReference type="Proteomes" id="UP000308886">
    <property type="component" value="Unassembled WGS sequence"/>
</dbReference>
<proteinExistence type="predicted"/>
<sequence length="266" mass="30918">MGQVIIDDMVRILCLKYTGKELDRLLALDWYDYGARWYDPVLARWHVIDPMAEEYSGVTPFAYCLNNAVRWVDIKGLHPGDKFFTPDAAAFNFGMIYNYKSIKDRVEKGSLIYSYTDDSGRTWYSYNEPNSGTKDSVRPNTKIPKGSKAYAIVHTHASYSEEHYNNRFSKDDIQACKAVNISGYLCSPDGTMKKYHRKSDGTYEHITFKHITLPSDASDPRNNGYTTEKIDRDYEKHPFKERLMYKLNAENMLDEKSKKLILRNNY</sequence>
<keyword evidence="2" id="KW-1185">Reference proteome</keyword>
<organism evidence="1 2">
    <name type="scientific">Palleniella muris</name>
    <dbReference type="NCBI Taxonomy" id="3038145"/>
    <lineage>
        <taxon>Bacteria</taxon>
        <taxon>Pseudomonadati</taxon>
        <taxon>Bacteroidota</taxon>
        <taxon>Bacteroidia</taxon>
        <taxon>Bacteroidales</taxon>
        <taxon>Prevotellaceae</taxon>
        <taxon>Palleniella</taxon>
    </lineage>
</organism>
<evidence type="ECO:0000313" key="1">
    <source>
        <dbReference type="EMBL" id="TGX80120.1"/>
    </source>
</evidence>
<gene>
    <name evidence="1" type="ORF">E5358_13780</name>
</gene>
<protein>
    <submittedName>
        <fullName evidence="1">DUF4329 domain-containing protein</fullName>
    </submittedName>
</protein>
<evidence type="ECO:0000313" key="2">
    <source>
        <dbReference type="Proteomes" id="UP000308886"/>
    </source>
</evidence>
<accession>A0AC61QM21</accession>
<reference evidence="1" key="1">
    <citation type="submission" date="2019-04" db="EMBL/GenBank/DDBJ databases">
        <title>Microbes associate with the intestines of laboratory mice.</title>
        <authorList>
            <person name="Navarre W."/>
            <person name="Wong E."/>
            <person name="Huang K."/>
            <person name="Tropini C."/>
            <person name="Ng K."/>
            <person name="Yu B."/>
        </authorList>
    </citation>
    <scope>NUCLEOTIDE SEQUENCE</scope>
    <source>
        <strain evidence="1">NM73_A23</strain>
    </source>
</reference>